<protein>
    <submittedName>
        <fullName evidence="1">Uncharacterized protein</fullName>
    </submittedName>
</protein>
<dbReference type="AlphaFoldDB" id="A0A0J0XRG0"/>
<evidence type="ECO:0000313" key="2">
    <source>
        <dbReference type="Proteomes" id="UP000053611"/>
    </source>
</evidence>
<dbReference type="EMBL" id="KQ087192">
    <property type="protein sequence ID" value="KLT43726.1"/>
    <property type="molecule type" value="Genomic_DNA"/>
</dbReference>
<dbReference type="Proteomes" id="UP000053611">
    <property type="component" value="Unassembled WGS sequence"/>
</dbReference>
<dbReference type="RefSeq" id="XP_018280217.1">
    <property type="nucleotide sequence ID" value="XM_018427166.1"/>
</dbReference>
<dbReference type="GeneID" id="28987769"/>
<organism evidence="1 2">
    <name type="scientific">Cutaneotrichosporon oleaginosum</name>
    <dbReference type="NCBI Taxonomy" id="879819"/>
    <lineage>
        <taxon>Eukaryota</taxon>
        <taxon>Fungi</taxon>
        <taxon>Dikarya</taxon>
        <taxon>Basidiomycota</taxon>
        <taxon>Agaricomycotina</taxon>
        <taxon>Tremellomycetes</taxon>
        <taxon>Trichosporonales</taxon>
        <taxon>Trichosporonaceae</taxon>
        <taxon>Cutaneotrichosporon</taxon>
    </lineage>
</organism>
<accession>A0A0J0XRG0</accession>
<keyword evidence="2" id="KW-1185">Reference proteome</keyword>
<proteinExistence type="predicted"/>
<name>A0A0J0XRG0_9TREE</name>
<sequence>MPTLLHVPRWEVIEQGMYEICGRGDRRSTSPHRPRLRTAERHCDVLARFGPVMQPSLTVSACSLVSIAAGSSAWLTAGAAASGGASDNSEGHQVGPSCRCSASAVVLVGDRPPTELM</sequence>
<gene>
    <name evidence="1" type="ORF">CC85DRAFT_42639</name>
</gene>
<evidence type="ECO:0000313" key="1">
    <source>
        <dbReference type="EMBL" id="KLT43726.1"/>
    </source>
</evidence>
<reference evidence="1 2" key="1">
    <citation type="submission" date="2015-03" db="EMBL/GenBank/DDBJ databases">
        <title>Genomics and transcriptomics of the oil-accumulating basidiomycete yeast T. oleaginosus allow insights into substrate utilization and the diverse evolutionary trajectories of mating systems in fungi.</title>
        <authorList>
            <consortium name="DOE Joint Genome Institute"/>
            <person name="Kourist R."/>
            <person name="Kracht O."/>
            <person name="Bracharz F."/>
            <person name="Lipzen A."/>
            <person name="Nolan M."/>
            <person name="Ohm R."/>
            <person name="Grigoriev I."/>
            <person name="Sun S."/>
            <person name="Heitman J."/>
            <person name="Bruck T."/>
            <person name="Nowrousian M."/>
        </authorList>
    </citation>
    <scope>NUCLEOTIDE SEQUENCE [LARGE SCALE GENOMIC DNA]</scope>
    <source>
        <strain evidence="1 2">IBC0246</strain>
    </source>
</reference>